<evidence type="ECO:0000313" key="3">
    <source>
        <dbReference type="Proteomes" id="UP001189429"/>
    </source>
</evidence>
<proteinExistence type="predicted"/>
<evidence type="ECO:0000256" key="1">
    <source>
        <dbReference type="SAM" id="MobiDB-lite"/>
    </source>
</evidence>
<dbReference type="EMBL" id="CAUYUJ010020334">
    <property type="protein sequence ID" value="CAK0897446.1"/>
    <property type="molecule type" value="Genomic_DNA"/>
</dbReference>
<gene>
    <name evidence="2" type="ORF">PCOR1329_LOCUS75619</name>
</gene>
<feature type="compositionally biased region" description="Acidic residues" evidence="1">
    <location>
        <begin position="163"/>
        <end position="173"/>
    </location>
</feature>
<comment type="caution">
    <text evidence="2">The sequence shown here is derived from an EMBL/GenBank/DDBJ whole genome shotgun (WGS) entry which is preliminary data.</text>
</comment>
<evidence type="ECO:0000313" key="2">
    <source>
        <dbReference type="EMBL" id="CAK0897446.1"/>
    </source>
</evidence>
<dbReference type="Proteomes" id="UP001189429">
    <property type="component" value="Unassembled WGS sequence"/>
</dbReference>
<feature type="compositionally biased region" description="Acidic residues" evidence="1">
    <location>
        <begin position="181"/>
        <end position="195"/>
    </location>
</feature>
<feature type="compositionally biased region" description="Basic and acidic residues" evidence="1">
    <location>
        <begin position="152"/>
        <end position="162"/>
    </location>
</feature>
<organism evidence="2 3">
    <name type="scientific">Prorocentrum cordatum</name>
    <dbReference type="NCBI Taxonomy" id="2364126"/>
    <lineage>
        <taxon>Eukaryota</taxon>
        <taxon>Sar</taxon>
        <taxon>Alveolata</taxon>
        <taxon>Dinophyceae</taxon>
        <taxon>Prorocentrales</taxon>
        <taxon>Prorocentraceae</taxon>
        <taxon>Prorocentrum</taxon>
    </lineage>
</organism>
<feature type="region of interest" description="Disordered" evidence="1">
    <location>
        <begin position="1"/>
        <end position="20"/>
    </location>
</feature>
<feature type="region of interest" description="Disordered" evidence="1">
    <location>
        <begin position="152"/>
        <end position="212"/>
    </location>
</feature>
<accession>A0ABN9XCX7</accession>
<sequence length="224" mass="23445">MARRTNQPFPSPPQADARGQPEHLADIGMRVAEVARSLGQQVLKVPPCALPALRELQGKCGAPGAEDMIHGGRALMRHLMLVLEGGERAVSCADNFAECALPAVAGARPPGDPRTLAAAAAEAAAAAALLVGEAEVRQGSLGAALREAEAARRARRDSRGGEPDGEGAAEDWADSARGDDCPEVDFLELDAEFDPDSSMHPEEVTDNPSSECLLVLRDVNKEVA</sequence>
<name>A0ABN9XCX7_9DINO</name>
<reference evidence="2" key="1">
    <citation type="submission" date="2023-10" db="EMBL/GenBank/DDBJ databases">
        <authorList>
            <person name="Chen Y."/>
            <person name="Shah S."/>
            <person name="Dougan E. K."/>
            <person name="Thang M."/>
            <person name="Chan C."/>
        </authorList>
    </citation>
    <scope>NUCLEOTIDE SEQUENCE [LARGE SCALE GENOMIC DNA]</scope>
</reference>
<protein>
    <submittedName>
        <fullName evidence="2">Uncharacterized protein</fullName>
    </submittedName>
</protein>
<keyword evidence="3" id="KW-1185">Reference proteome</keyword>